<proteinExistence type="predicted"/>
<dbReference type="AlphaFoldDB" id="A0A934JQN9"/>
<accession>A0A934JQN9</accession>
<evidence type="ECO:0000313" key="3">
    <source>
        <dbReference type="Proteomes" id="UP000628710"/>
    </source>
</evidence>
<organism evidence="2 3">
    <name type="scientific">Marinomonas transparens</name>
    <dbReference type="NCBI Taxonomy" id="2795388"/>
    <lineage>
        <taxon>Bacteria</taxon>
        <taxon>Pseudomonadati</taxon>
        <taxon>Pseudomonadota</taxon>
        <taxon>Gammaproteobacteria</taxon>
        <taxon>Oceanospirillales</taxon>
        <taxon>Oceanospirillaceae</taxon>
        <taxon>Marinomonas</taxon>
    </lineage>
</organism>
<gene>
    <name evidence="2" type="ORF">I8J31_10170</name>
</gene>
<feature type="transmembrane region" description="Helical" evidence="1">
    <location>
        <begin position="40"/>
        <end position="59"/>
    </location>
</feature>
<keyword evidence="1" id="KW-0812">Transmembrane</keyword>
<keyword evidence="1" id="KW-0472">Membrane</keyword>
<evidence type="ECO:0000256" key="1">
    <source>
        <dbReference type="SAM" id="Phobius"/>
    </source>
</evidence>
<feature type="transmembrane region" description="Helical" evidence="1">
    <location>
        <begin position="14"/>
        <end position="34"/>
    </location>
</feature>
<sequence>MDTLLNLLSEYGHLSYPVIFMYCAMKSGALPLFAGMAAQYGYLDISLVILVVFCGGYLGDELRFHLVRKYGDDFVNSRPRFARLAAAAKKLLDRYGLAYMFIYRYPKGMRLLALYLSHLLTLDGVNSPCLMRHQPHCGQRY</sequence>
<reference evidence="2" key="1">
    <citation type="submission" date="2020-12" db="EMBL/GenBank/DDBJ databases">
        <title>Marinomonas arctica sp. nov., a psychrotolerant bacterium isolated from the Arctic.</title>
        <authorList>
            <person name="Zhang Y."/>
        </authorList>
    </citation>
    <scope>NUCLEOTIDE SEQUENCE</scope>
    <source>
        <strain evidence="2">C1424</strain>
    </source>
</reference>
<protein>
    <recommendedName>
        <fullName evidence="4">SNARE associated Golgi protein</fullName>
    </recommendedName>
</protein>
<dbReference type="Proteomes" id="UP000628710">
    <property type="component" value="Unassembled WGS sequence"/>
</dbReference>
<keyword evidence="3" id="KW-1185">Reference proteome</keyword>
<keyword evidence="1" id="KW-1133">Transmembrane helix</keyword>
<evidence type="ECO:0000313" key="2">
    <source>
        <dbReference type="EMBL" id="MBJ7538038.1"/>
    </source>
</evidence>
<dbReference type="RefSeq" id="WP_199468406.1">
    <property type="nucleotide sequence ID" value="NZ_JAEMNX010000010.1"/>
</dbReference>
<dbReference type="EMBL" id="JAEMNX010000010">
    <property type="protein sequence ID" value="MBJ7538038.1"/>
    <property type="molecule type" value="Genomic_DNA"/>
</dbReference>
<comment type="caution">
    <text evidence="2">The sequence shown here is derived from an EMBL/GenBank/DDBJ whole genome shotgun (WGS) entry which is preliminary data.</text>
</comment>
<evidence type="ECO:0008006" key="4">
    <source>
        <dbReference type="Google" id="ProtNLM"/>
    </source>
</evidence>
<name>A0A934JQN9_9GAMM</name>